<reference evidence="7 8" key="1">
    <citation type="submission" date="2017-06" db="EMBL/GenBank/DDBJ databases">
        <authorList>
            <person name="Kim H.J."/>
            <person name="Triplett B.A."/>
        </authorList>
    </citation>
    <scope>NUCLEOTIDE SEQUENCE [LARGE SCALE GENOMIC DNA]</scope>
    <source>
        <strain evidence="7 8">DSM 19307</strain>
    </source>
</reference>
<evidence type="ECO:0000313" key="7">
    <source>
        <dbReference type="EMBL" id="SNT18415.1"/>
    </source>
</evidence>
<dbReference type="PRINTS" id="PR00038">
    <property type="entry name" value="HTHLUXR"/>
</dbReference>
<sequence>MKKTKLFLVEDHELVRKGVRSIIDLDQSIDIIGEYDRATKALDALDNGENPDIILMDISMPEMTGLEAAKLIGEKYPDLRIIILSMYKDEEYVMEGLNFNIAGYVVKDSVADEILVAIEKVLEGGKFFSREVIDTALNSYKEIKKEKKKVESVQLTKRELEVLNDISDGLKSQEIADKLFISERTVEAHRGNIMKKLHAKNMAELIKKAMNLGLLKP</sequence>
<evidence type="ECO:0000256" key="4">
    <source>
        <dbReference type="SAM" id="Coils"/>
    </source>
</evidence>
<dbReference type="PROSITE" id="PS50110">
    <property type="entry name" value="RESPONSE_REGULATORY"/>
    <property type="match status" value="1"/>
</dbReference>
<evidence type="ECO:0000256" key="3">
    <source>
        <dbReference type="PROSITE-ProRule" id="PRU00169"/>
    </source>
</evidence>
<dbReference type="InterPro" id="IPR000792">
    <property type="entry name" value="Tscrpt_reg_LuxR_C"/>
</dbReference>
<dbReference type="PANTHER" id="PTHR43214">
    <property type="entry name" value="TWO-COMPONENT RESPONSE REGULATOR"/>
    <property type="match status" value="1"/>
</dbReference>
<dbReference type="Gene3D" id="3.40.50.2300">
    <property type="match status" value="1"/>
</dbReference>
<dbReference type="Proteomes" id="UP000198393">
    <property type="component" value="Unassembled WGS sequence"/>
</dbReference>
<dbReference type="RefSeq" id="WP_089357399.1">
    <property type="nucleotide sequence ID" value="NZ_FZPD01000004.1"/>
</dbReference>
<dbReference type="GO" id="GO:0000160">
    <property type="term" value="P:phosphorelay signal transduction system"/>
    <property type="evidence" value="ECO:0007669"/>
    <property type="project" value="InterPro"/>
</dbReference>
<evidence type="ECO:0000256" key="2">
    <source>
        <dbReference type="ARBA" id="ARBA00023125"/>
    </source>
</evidence>
<dbReference type="InterPro" id="IPR011006">
    <property type="entry name" value="CheY-like_superfamily"/>
</dbReference>
<name>A0A239KK22_EKHLU</name>
<dbReference type="PROSITE" id="PS50043">
    <property type="entry name" value="HTH_LUXR_2"/>
    <property type="match status" value="1"/>
</dbReference>
<dbReference type="GO" id="GO:0003677">
    <property type="term" value="F:DNA binding"/>
    <property type="evidence" value="ECO:0007669"/>
    <property type="project" value="UniProtKB-KW"/>
</dbReference>
<keyword evidence="1 3" id="KW-0597">Phosphoprotein</keyword>
<dbReference type="CDD" id="cd06170">
    <property type="entry name" value="LuxR_C_like"/>
    <property type="match status" value="1"/>
</dbReference>
<keyword evidence="8" id="KW-1185">Reference proteome</keyword>
<protein>
    <submittedName>
        <fullName evidence="7">Two component transcriptional regulator, LuxR family</fullName>
    </submittedName>
</protein>
<dbReference type="Pfam" id="PF00196">
    <property type="entry name" value="GerE"/>
    <property type="match status" value="1"/>
</dbReference>
<evidence type="ECO:0000259" key="5">
    <source>
        <dbReference type="PROSITE" id="PS50043"/>
    </source>
</evidence>
<feature type="coiled-coil region" evidence="4">
    <location>
        <begin position="133"/>
        <end position="163"/>
    </location>
</feature>
<dbReference type="EMBL" id="FZPD01000004">
    <property type="protein sequence ID" value="SNT18415.1"/>
    <property type="molecule type" value="Genomic_DNA"/>
</dbReference>
<dbReference type="SMART" id="SM00421">
    <property type="entry name" value="HTH_LUXR"/>
    <property type="match status" value="1"/>
</dbReference>
<keyword evidence="4" id="KW-0175">Coiled coil</keyword>
<dbReference type="InterPro" id="IPR058245">
    <property type="entry name" value="NreC/VraR/RcsB-like_REC"/>
</dbReference>
<dbReference type="OrthoDB" id="9797341at2"/>
<evidence type="ECO:0000313" key="8">
    <source>
        <dbReference type="Proteomes" id="UP000198393"/>
    </source>
</evidence>
<dbReference type="Pfam" id="PF00072">
    <property type="entry name" value="Response_reg"/>
    <property type="match status" value="1"/>
</dbReference>
<dbReference type="SUPFAM" id="SSF52172">
    <property type="entry name" value="CheY-like"/>
    <property type="match status" value="1"/>
</dbReference>
<dbReference type="InterPro" id="IPR039420">
    <property type="entry name" value="WalR-like"/>
</dbReference>
<dbReference type="InterPro" id="IPR016032">
    <property type="entry name" value="Sig_transdc_resp-reg_C-effctor"/>
</dbReference>
<evidence type="ECO:0000256" key="1">
    <source>
        <dbReference type="ARBA" id="ARBA00022553"/>
    </source>
</evidence>
<dbReference type="PANTHER" id="PTHR43214:SF43">
    <property type="entry name" value="TWO-COMPONENT RESPONSE REGULATOR"/>
    <property type="match status" value="1"/>
</dbReference>
<feature type="domain" description="Response regulatory" evidence="6">
    <location>
        <begin position="5"/>
        <end position="122"/>
    </location>
</feature>
<keyword evidence="2" id="KW-0238">DNA-binding</keyword>
<gene>
    <name evidence="7" type="ORF">SAMN05421640_2715</name>
</gene>
<dbReference type="PROSITE" id="PS00622">
    <property type="entry name" value="HTH_LUXR_1"/>
    <property type="match status" value="1"/>
</dbReference>
<dbReference type="SMART" id="SM00448">
    <property type="entry name" value="REC"/>
    <property type="match status" value="1"/>
</dbReference>
<dbReference type="InterPro" id="IPR001789">
    <property type="entry name" value="Sig_transdc_resp-reg_receiver"/>
</dbReference>
<dbReference type="SUPFAM" id="SSF46894">
    <property type="entry name" value="C-terminal effector domain of the bipartite response regulators"/>
    <property type="match status" value="1"/>
</dbReference>
<evidence type="ECO:0000259" key="6">
    <source>
        <dbReference type="PROSITE" id="PS50110"/>
    </source>
</evidence>
<dbReference type="GO" id="GO:0006355">
    <property type="term" value="P:regulation of DNA-templated transcription"/>
    <property type="evidence" value="ECO:0007669"/>
    <property type="project" value="InterPro"/>
</dbReference>
<feature type="modified residue" description="4-aspartylphosphate" evidence="3">
    <location>
        <position position="57"/>
    </location>
</feature>
<feature type="domain" description="HTH luxR-type" evidence="5">
    <location>
        <begin position="148"/>
        <end position="213"/>
    </location>
</feature>
<dbReference type="AlphaFoldDB" id="A0A239KK22"/>
<proteinExistence type="predicted"/>
<organism evidence="7 8">
    <name type="scientific">Ekhidna lutea</name>
    <dbReference type="NCBI Taxonomy" id="447679"/>
    <lineage>
        <taxon>Bacteria</taxon>
        <taxon>Pseudomonadati</taxon>
        <taxon>Bacteroidota</taxon>
        <taxon>Cytophagia</taxon>
        <taxon>Cytophagales</taxon>
        <taxon>Reichenbachiellaceae</taxon>
        <taxon>Ekhidna</taxon>
    </lineage>
</organism>
<accession>A0A239KK22</accession>
<dbReference type="CDD" id="cd17535">
    <property type="entry name" value="REC_NarL-like"/>
    <property type="match status" value="1"/>
</dbReference>